<keyword evidence="4" id="KW-0240">DNA-directed RNA polymerase</keyword>
<comment type="caution">
    <text evidence="9">The sequence shown here is derived from an EMBL/GenBank/DDBJ whole genome shotgun (WGS) entry which is preliminary data.</text>
</comment>
<evidence type="ECO:0000256" key="6">
    <source>
        <dbReference type="ARBA" id="ARBA00023242"/>
    </source>
</evidence>
<dbReference type="InterPro" id="IPR003029">
    <property type="entry name" value="S1_domain"/>
</dbReference>
<dbReference type="EMBL" id="CAJFDH010000006">
    <property type="protein sequence ID" value="CAD5228889.1"/>
    <property type="molecule type" value="Genomic_DNA"/>
</dbReference>
<dbReference type="InterPro" id="IPR036898">
    <property type="entry name" value="RNA_pol_Rpb7-like_N_sf"/>
</dbReference>
<evidence type="ECO:0000256" key="4">
    <source>
        <dbReference type="ARBA" id="ARBA00022478"/>
    </source>
</evidence>
<dbReference type="InterPro" id="IPR012340">
    <property type="entry name" value="NA-bd_OB-fold"/>
</dbReference>
<dbReference type="FunFam" id="2.40.50.140:FF:000043">
    <property type="entry name" value="DNA-directed RNA polymerase II subunit RPB7"/>
    <property type="match status" value="1"/>
</dbReference>
<accession>A0A811LMK9</accession>
<evidence type="ECO:0000256" key="2">
    <source>
        <dbReference type="ARBA" id="ARBA00009307"/>
    </source>
</evidence>
<evidence type="ECO:0000313" key="10">
    <source>
        <dbReference type="Proteomes" id="UP000614601"/>
    </source>
</evidence>
<dbReference type="Proteomes" id="UP000614601">
    <property type="component" value="Unassembled WGS sequence"/>
</dbReference>
<evidence type="ECO:0000259" key="8">
    <source>
        <dbReference type="PROSITE" id="PS50126"/>
    </source>
</evidence>
<dbReference type="Gene3D" id="2.40.50.140">
    <property type="entry name" value="Nucleic acid-binding proteins"/>
    <property type="match status" value="1"/>
</dbReference>
<dbReference type="GO" id="GO:0005665">
    <property type="term" value="C:RNA polymerase II, core complex"/>
    <property type="evidence" value="ECO:0007669"/>
    <property type="project" value="TreeGrafter"/>
</dbReference>
<dbReference type="SUPFAM" id="SSF88798">
    <property type="entry name" value="N-terminal, heterodimerisation domain of RBP7 (RpoE)"/>
    <property type="match status" value="1"/>
</dbReference>
<dbReference type="Proteomes" id="UP000783686">
    <property type="component" value="Unassembled WGS sequence"/>
</dbReference>
<dbReference type="Pfam" id="PF03876">
    <property type="entry name" value="SHS2_Rpb7-N"/>
    <property type="match status" value="1"/>
</dbReference>
<keyword evidence="5" id="KW-0804">Transcription</keyword>
<dbReference type="SMART" id="SM00316">
    <property type="entry name" value="S1"/>
    <property type="match status" value="1"/>
</dbReference>
<dbReference type="SUPFAM" id="SSF50249">
    <property type="entry name" value="Nucleic acid-binding proteins"/>
    <property type="match status" value="1"/>
</dbReference>
<evidence type="ECO:0000256" key="1">
    <source>
        <dbReference type="ARBA" id="ARBA00004123"/>
    </source>
</evidence>
<dbReference type="PANTHER" id="PTHR12709:SF4">
    <property type="entry name" value="DNA-DIRECTED RNA POLYMERASE II SUBUNIT RPB7"/>
    <property type="match status" value="1"/>
</dbReference>
<evidence type="ECO:0000256" key="5">
    <source>
        <dbReference type="ARBA" id="ARBA00023163"/>
    </source>
</evidence>
<dbReference type="AlphaFoldDB" id="A0A811LMK9"/>
<dbReference type="GO" id="GO:0045948">
    <property type="term" value="P:positive regulation of translational initiation"/>
    <property type="evidence" value="ECO:0007669"/>
    <property type="project" value="TreeGrafter"/>
</dbReference>
<reference evidence="9" key="1">
    <citation type="submission" date="2020-09" db="EMBL/GenBank/DDBJ databases">
        <authorList>
            <person name="Kikuchi T."/>
        </authorList>
    </citation>
    <scope>NUCLEOTIDE SEQUENCE</scope>
    <source>
        <strain evidence="9">SH1</strain>
    </source>
</reference>
<dbReference type="GO" id="GO:0003697">
    <property type="term" value="F:single-stranded DNA binding"/>
    <property type="evidence" value="ECO:0007669"/>
    <property type="project" value="TreeGrafter"/>
</dbReference>
<dbReference type="Pfam" id="PF00575">
    <property type="entry name" value="S1"/>
    <property type="match status" value="1"/>
</dbReference>
<dbReference type="GO" id="GO:0060213">
    <property type="term" value="P:positive regulation of nuclear-transcribed mRNA poly(A) tail shortening"/>
    <property type="evidence" value="ECO:0007669"/>
    <property type="project" value="TreeGrafter"/>
</dbReference>
<dbReference type="InterPro" id="IPR045113">
    <property type="entry name" value="Rpb7-like"/>
</dbReference>
<proteinExistence type="inferred from homology"/>
<dbReference type="EMBL" id="CAJFCW020000006">
    <property type="protein sequence ID" value="CAG9125216.1"/>
    <property type="molecule type" value="Genomic_DNA"/>
</dbReference>
<dbReference type="GO" id="GO:0003727">
    <property type="term" value="F:single-stranded RNA binding"/>
    <property type="evidence" value="ECO:0007669"/>
    <property type="project" value="TreeGrafter"/>
</dbReference>
<dbReference type="OrthoDB" id="1162399at2759"/>
<name>A0A811LMK9_9BILA</name>
<dbReference type="InterPro" id="IPR005576">
    <property type="entry name" value="Rpb7-like_N"/>
</dbReference>
<protein>
    <recommendedName>
        <fullName evidence="3">DNA-directed RNA polymerase II subunit RPB7</fullName>
    </recommendedName>
    <alternativeName>
        <fullName evidence="7">DNA-directed RNA polymerase II subunit rpb7</fullName>
    </alternativeName>
</protein>
<comment type="similarity">
    <text evidence="2">Belongs to the eukaryotic RPB7/RPC8 RNA polymerase subunit family.</text>
</comment>
<dbReference type="GO" id="GO:0000932">
    <property type="term" value="C:P-body"/>
    <property type="evidence" value="ECO:0007669"/>
    <property type="project" value="TreeGrafter"/>
</dbReference>
<dbReference type="Gene3D" id="3.30.1490.120">
    <property type="entry name" value="RNA polymerase Rpb7-like, N-terminal domain"/>
    <property type="match status" value="1"/>
</dbReference>
<gene>
    <name evidence="9" type="ORF">BOKJ2_LOCUS12948</name>
</gene>
<evidence type="ECO:0000256" key="3">
    <source>
        <dbReference type="ARBA" id="ARBA00015928"/>
    </source>
</evidence>
<feature type="domain" description="S1 motif" evidence="8">
    <location>
        <begin position="82"/>
        <end position="164"/>
    </location>
</feature>
<dbReference type="CDD" id="cd04329">
    <property type="entry name" value="RNAP_II_Rpb7_N"/>
    <property type="match status" value="1"/>
</dbReference>
<dbReference type="PROSITE" id="PS50126">
    <property type="entry name" value="S1"/>
    <property type="match status" value="1"/>
</dbReference>
<dbReference type="GO" id="GO:0006367">
    <property type="term" value="P:transcription initiation at RNA polymerase II promoter"/>
    <property type="evidence" value="ECO:0007669"/>
    <property type="project" value="TreeGrafter"/>
</dbReference>
<dbReference type="PANTHER" id="PTHR12709">
    <property type="entry name" value="DNA-DIRECTED RNA POLYMERASE II, III"/>
    <property type="match status" value="1"/>
</dbReference>
<sequence>MFFHLSLEHEISLHPKYFGPNLMESVKQKLFKEVEGTCKGKYGSIIAVTTIDNIGHGTVQPGSGFAVYPVRYKAIVFRPFQGQVIDGVVRQVNKMGIFCDIGPLSCFVSQYTIPPDMKYDDCTPTPCYRTADDSMQIKVDDEIRVKILNIREDANDLSVLATLMDDYLGLCSAD</sequence>
<keyword evidence="10" id="KW-1185">Reference proteome</keyword>
<keyword evidence="6" id="KW-0539">Nucleus</keyword>
<evidence type="ECO:0000313" key="9">
    <source>
        <dbReference type="EMBL" id="CAD5228889.1"/>
    </source>
</evidence>
<dbReference type="FunFam" id="3.30.1490.120:FF:000001">
    <property type="entry name" value="DNA-directed RNA polymerase II subunit RPB7"/>
    <property type="match status" value="1"/>
</dbReference>
<evidence type="ECO:0000256" key="7">
    <source>
        <dbReference type="ARBA" id="ARBA00073912"/>
    </source>
</evidence>
<comment type="subcellular location">
    <subcellularLocation>
        <location evidence="1">Nucleus</location>
    </subcellularLocation>
</comment>
<organism evidence="9 10">
    <name type="scientific">Bursaphelenchus okinawaensis</name>
    <dbReference type="NCBI Taxonomy" id="465554"/>
    <lineage>
        <taxon>Eukaryota</taxon>
        <taxon>Metazoa</taxon>
        <taxon>Ecdysozoa</taxon>
        <taxon>Nematoda</taxon>
        <taxon>Chromadorea</taxon>
        <taxon>Rhabditida</taxon>
        <taxon>Tylenchina</taxon>
        <taxon>Tylenchomorpha</taxon>
        <taxon>Aphelenchoidea</taxon>
        <taxon>Aphelenchoididae</taxon>
        <taxon>Bursaphelenchus</taxon>
    </lineage>
</organism>
<dbReference type="GO" id="GO:0031369">
    <property type="term" value="F:translation initiation factor binding"/>
    <property type="evidence" value="ECO:0007669"/>
    <property type="project" value="TreeGrafter"/>
</dbReference>